<dbReference type="AlphaFoldDB" id="A0A382SIC7"/>
<gene>
    <name evidence="1" type="ORF">METZ01_LOCUS361515</name>
</gene>
<name>A0A382SIC7_9ZZZZ</name>
<sequence length="135" mass="14395">MVAAVDVDHLTSDGCAAVTGEEHASLAEFLSGNVAFERRVGRVVLHQVGESGDAASGQGVHRAGTDAVHANFLFTKVGRQITRARLKRRLGHAHDVVVRNNFLRAVVAHADDAATVGHQRLRPPGQSHQRIGADI</sequence>
<protein>
    <submittedName>
        <fullName evidence="1">Uncharacterized protein</fullName>
    </submittedName>
</protein>
<reference evidence="1" key="1">
    <citation type="submission" date="2018-05" db="EMBL/GenBank/DDBJ databases">
        <authorList>
            <person name="Lanie J.A."/>
            <person name="Ng W.-L."/>
            <person name="Kazmierczak K.M."/>
            <person name="Andrzejewski T.M."/>
            <person name="Davidsen T.M."/>
            <person name="Wayne K.J."/>
            <person name="Tettelin H."/>
            <person name="Glass J.I."/>
            <person name="Rusch D."/>
            <person name="Podicherti R."/>
            <person name="Tsui H.-C.T."/>
            <person name="Winkler M.E."/>
        </authorList>
    </citation>
    <scope>NUCLEOTIDE SEQUENCE</scope>
</reference>
<accession>A0A382SIC7</accession>
<proteinExistence type="predicted"/>
<feature type="non-terminal residue" evidence="1">
    <location>
        <position position="135"/>
    </location>
</feature>
<dbReference type="EMBL" id="UINC01128724">
    <property type="protein sequence ID" value="SVD08661.1"/>
    <property type="molecule type" value="Genomic_DNA"/>
</dbReference>
<organism evidence="1">
    <name type="scientific">marine metagenome</name>
    <dbReference type="NCBI Taxonomy" id="408172"/>
    <lineage>
        <taxon>unclassified sequences</taxon>
        <taxon>metagenomes</taxon>
        <taxon>ecological metagenomes</taxon>
    </lineage>
</organism>
<evidence type="ECO:0000313" key="1">
    <source>
        <dbReference type="EMBL" id="SVD08661.1"/>
    </source>
</evidence>